<reference evidence="1" key="1">
    <citation type="submission" date="2014-12" db="EMBL/GenBank/DDBJ databases">
        <title>Insight into the proteome of Arion vulgaris.</title>
        <authorList>
            <person name="Aradska J."/>
            <person name="Bulat T."/>
            <person name="Smidak R."/>
            <person name="Sarate P."/>
            <person name="Gangsoo J."/>
            <person name="Sialana F."/>
            <person name="Bilban M."/>
            <person name="Lubec G."/>
        </authorList>
    </citation>
    <scope>NUCLEOTIDE SEQUENCE</scope>
    <source>
        <tissue evidence="1">Skin</tissue>
    </source>
</reference>
<feature type="non-terminal residue" evidence="1">
    <location>
        <position position="56"/>
    </location>
</feature>
<dbReference type="EMBL" id="HACG01003273">
    <property type="protein sequence ID" value="CEK50138.1"/>
    <property type="molecule type" value="Transcribed_RNA"/>
</dbReference>
<sequence length="56" mass="6824">MNSRVVKSEKRLVNHSVPVIRKTMGLCWHTLRRNYNRITKQKFHWDVNSSRKKVYP</sequence>
<dbReference type="AlphaFoldDB" id="A0A0B6Y1Y7"/>
<evidence type="ECO:0000313" key="1">
    <source>
        <dbReference type="EMBL" id="CEK50138.1"/>
    </source>
</evidence>
<organism evidence="1">
    <name type="scientific">Arion vulgaris</name>
    <dbReference type="NCBI Taxonomy" id="1028688"/>
    <lineage>
        <taxon>Eukaryota</taxon>
        <taxon>Metazoa</taxon>
        <taxon>Spiralia</taxon>
        <taxon>Lophotrochozoa</taxon>
        <taxon>Mollusca</taxon>
        <taxon>Gastropoda</taxon>
        <taxon>Heterobranchia</taxon>
        <taxon>Euthyneura</taxon>
        <taxon>Panpulmonata</taxon>
        <taxon>Eupulmonata</taxon>
        <taxon>Stylommatophora</taxon>
        <taxon>Helicina</taxon>
        <taxon>Arionoidea</taxon>
        <taxon>Arionidae</taxon>
        <taxon>Arion</taxon>
    </lineage>
</organism>
<name>A0A0B6Y1Y7_9EUPU</name>
<gene>
    <name evidence="1" type="primary">ORF9960</name>
</gene>
<proteinExistence type="predicted"/>
<protein>
    <submittedName>
        <fullName evidence="1">Uncharacterized protein</fullName>
    </submittedName>
</protein>
<accession>A0A0B6Y1Y7</accession>